<name>A0A090LSH9_STRRB</name>
<reference evidence="5 6" key="1">
    <citation type="submission" date="2014-09" db="EMBL/GenBank/DDBJ databases">
        <authorList>
            <person name="Martin A.A."/>
        </authorList>
    </citation>
    <scope>NUCLEOTIDE SEQUENCE</scope>
    <source>
        <strain evidence="6">ED321</strain>
        <strain evidence="5">ED321 Heterogonic</strain>
    </source>
</reference>
<dbReference type="InterPro" id="IPR002935">
    <property type="entry name" value="SAM_O-MeTrfase"/>
</dbReference>
<evidence type="ECO:0000313" key="7">
    <source>
        <dbReference type="WBParaSite" id="SRAE_X000049400.1"/>
    </source>
</evidence>
<evidence type="ECO:0000256" key="4">
    <source>
        <dbReference type="ARBA" id="ARBA00023453"/>
    </source>
</evidence>
<evidence type="ECO:0000313" key="8">
    <source>
        <dbReference type="WormBase" id="SRAE_X000049400"/>
    </source>
</evidence>
<sequence length="433" mass="50083">MQLSCYIFIFIISFSSIFGFDNHYTLNDLLQGKLPRTKRDILNYLNIMDFEWVQKFLEKLLGDLYVDLSENDKFMETYILPEEENQNSDEKEFLPTTLKMEKTNVITTTEKPIKLKNTIKSTKTKNVKNMMTKIITSTGMPFLGTTTTRKVQVLEKNNPYKIITPTFKNSHSLLRTGAIKEDNKTINTTPIPIDLAEFCVTKCEISHDYNDNEKLIKYANIYNSEPEEILKGLLKESQIIEKQMLPVKHKNVDSEVVHFTMNILRSFKPLRSLVIGVFTGYSTIAISLMSHFDGIVIGLEDPELIDYWEAVGKKASHNLRLTERIQIRATDSVERELHKLVQYEPTTFDFILLDDFKYGNYLVDYEMAVNILRSDGILIITSSFANKILSKNINEMTDDDKIIRALNHRIKNDNRIVSTLLPISDGTWFIVKK</sequence>
<dbReference type="GO" id="GO:0008171">
    <property type="term" value="F:O-methyltransferase activity"/>
    <property type="evidence" value="ECO:0007669"/>
    <property type="project" value="InterPro"/>
</dbReference>
<accession>A0A090LSH9</accession>
<dbReference type="PANTHER" id="PTHR10509:SF33">
    <property type="entry name" value="CATECHOL-O-METHYLTRANSFERASE FAMILY"/>
    <property type="match status" value="1"/>
</dbReference>
<dbReference type="Pfam" id="PF01596">
    <property type="entry name" value="Methyltransf_3"/>
    <property type="match status" value="1"/>
</dbReference>
<dbReference type="AlphaFoldDB" id="A0A090LSH9"/>
<evidence type="ECO:0000313" key="6">
    <source>
        <dbReference type="Proteomes" id="UP000035682"/>
    </source>
</evidence>
<dbReference type="InterPro" id="IPR029063">
    <property type="entry name" value="SAM-dependent_MTases_sf"/>
</dbReference>
<protein>
    <submittedName>
        <fullName evidence="5 7">O-methyltransferase, family 3-containing protein</fullName>
    </submittedName>
</protein>
<dbReference type="PANTHER" id="PTHR10509">
    <property type="entry name" value="O-METHYLTRANSFERASE-RELATED"/>
    <property type="match status" value="1"/>
</dbReference>
<dbReference type="CDD" id="cd02440">
    <property type="entry name" value="AdoMet_MTases"/>
    <property type="match status" value="1"/>
</dbReference>
<dbReference type="PROSITE" id="PS51682">
    <property type="entry name" value="SAM_OMT_I"/>
    <property type="match status" value="1"/>
</dbReference>
<evidence type="ECO:0000256" key="1">
    <source>
        <dbReference type="ARBA" id="ARBA00022603"/>
    </source>
</evidence>
<organism evidence="5">
    <name type="scientific">Strongyloides ratti</name>
    <name type="common">Parasitic roundworm</name>
    <dbReference type="NCBI Taxonomy" id="34506"/>
    <lineage>
        <taxon>Eukaryota</taxon>
        <taxon>Metazoa</taxon>
        <taxon>Ecdysozoa</taxon>
        <taxon>Nematoda</taxon>
        <taxon>Chromadorea</taxon>
        <taxon>Rhabditida</taxon>
        <taxon>Tylenchina</taxon>
        <taxon>Panagrolaimomorpha</taxon>
        <taxon>Strongyloidoidea</taxon>
        <taxon>Strongyloididae</taxon>
        <taxon>Strongyloides</taxon>
    </lineage>
</organism>
<dbReference type="WormBase" id="SRAE_X000049400">
    <property type="protein sequence ID" value="SRP09863"/>
    <property type="gene ID" value="WBGene00266053"/>
</dbReference>
<dbReference type="WBParaSite" id="SRAE_X000049400.1">
    <property type="protein sequence ID" value="SRAE_X000049400.1"/>
    <property type="gene ID" value="WBGene00266053"/>
</dbReference>
<evidence type="ECO:0000313" key="5">
    <source>
        <dbReference type="EMBL" id="CEF71167.1"/>
    </source>
</evidence>
<dbReference type="EMBL" id="LN609530">
    <property type="protein sequence ID" value="CEF71167.1"/>
    <property type="molecule type" value="Genomic_DNA"/>
</dbReference>
<dbReference type="GeneID" id="36383547"/>
<dbReference type="RefSeq" id="XP_024510363.1">
    <property type="nucleotide sequence ID" value="XM_024644845.1"/>
</dbReference>
<dbReference type="CTD" id="36383547"/>
<evidence type="ECO:0000256" key="3">
    <source>
        <dbReference type="ARBA" id="ARBA00022691"/>
    </source>
</evidence>
<proteinExistence type="inferred from homology"/>
<dbReference type="OrthoDB" id="10251242at2759"/>
<dbReference type="SUPFAM" id="SSF53335">
    <property type="entry name" value="S-adenosyl-L-methionine-dependent methyltransferases"/>
    <property type="match status" value="1"/>
</dbReference>
<reference evidence="7" key="2">
    <citation type="submission" date="2020-12" db="UniProtKB">
        <authorList>
            <consortium name="WormBaseParasite"/>
        </authorList>
    </citation>
    <scope>IDENTIFICATION</scope>
</reference>
<keyword evidence="3" id="KW-0949">S-adenosyl-L-methionine</keyword>
<keyword evidence="1 5" id="KW-0489">Methyltransferase</keyword>
<dbReference type="InterPro" id="IPR050362">
    <property type="entry name" value="Cation-dep_OMT"/>
</dbReference>
<keyword evidence="6" id="KW-1185">Reference proteome</keyword>
<gene>
    <name evidence="5 7 8" type="ORF">SRAE_X000049400</name>
</gene>
<dbReference type="STRING" id="34506.A0A090LSH9"/>
<dbReference type="GO" id="GO:0032259">
    <property type="term" value="P:methylation"/>
    <property type="evidence" value="ECO:0007669"/>
    <property type="project" value="UniProtKB-KW"/>
</dbReference>
<dbReference type="Proteomes" id="UP000035682">
    <property type="component" value="Unplaced"/>
</dbReference>
<keyword evidence="2 5" id="KW-0808">Transferase</keyword>
<comment type="similarity">
    <text evidence="4">Belongs to the class I-like SAM-binding methyltransferase superfamily. Cation-dependent O-methyltransferase family.</text>
</comment>
<dbReference type="Gene3D" id="3.40.50.150">
    <property type="entry name" value="Vaccinia Virus protein VP39"/>
    <property type="match status" value="1"/>
</dbReference>
<evidence type="ECO:0000256" key="2">
    <source>
        <dbReference type="ARBA" id="ARBA00022679"/>
    </source>
</evidence>
<dbReference type="GO" id="GO:0008757">
    <property type="term" value="F:S-adenosylmethionine-dependent methyltransferase activity"/>
    <property type="evidence" value="ECO:0007669"/>
    <property type="project" value="TreeGrafter"/>
</dbReference>